<evidence type="ECO:0000256" key="4">
    <source>
        <dbReference type="ARBA" id="ARBA00022630"/>
    </source>
</evidence>
<comment type="caution">
    <text evidence="12">The sequence shown here is derived from an EMBL/GenBank/DDBJ whole genome shotgun (WGS) entry which is preliminary data.</text>
</comment>
<feature type="domain" description="4Fe-4S ferredoxin-type" evidence="11">
    <location>
        <begin position="603"/>
        <end position="632"/>
    </location>
</feature>
<evidence type="ECO:0000256" key="6">
    <source>
        <dbReference type="ARBA" id="ARBA00022827"/>
    </source>
</evidence>
<keyword evidence="6 10" id="KW-0274">FAD</keyword>
<dbReference type="InterPro" id="IPR003813">
    <property type="entry name" value="MvhD/FlpD"/>
</dbReference>
<evidence type="ECO:0000256" key="8">
    <source>
        <dbReference type="ARBA" id="ARBA00023004"/>
    </source>
</evidence>
<comment type="pathway">
    <text evidence="10">Cofactor metabolism; coenzyme M-coenzyme B heterodisulfide reduction; coenzyme B and coenzyme M from coenzyme M-coenzyme B heterodisulfide: step 1/1.</text>
</comment>
<comment type="cofactor">
    <cofactor evidence="1 10">
        <name>FAD</name>
        <dbReference type="ChEBI" id="CHEBI:57692"/>
    </cofactor>
</comment>
<dbReference type="Pfam" id="PF00037">
    <property type="entry name" value="Fer4"/>
    <property type="match status" value="1"/>
</dbReference>
<evidence type="ECO:0000259" key="11">
    <source>
        <dbReference type="PROSITE" id="PS51379"/>
    </source>
</evidence>
<keyword evidence="9 10" id="KW-0411">Iron-sulfur</keyword>
<dbReference type="SUPFAM" id="SSF51905">
    <property type="entry name" value="FAD/NAD(P)-binding domain"/>
    <property type="match status" value="1"/>
</dbReference>
<keyword evidence="7 10" id="KW-0560">Oxidoreductase</keyword>
<dbReference type="PANTHER" id="PTHR43498">
    <property type="entry name" value="FERREDOXIN:COB-COM HETERODISULFIDE REDUCTASE SUBUNIT A"/>
    <property type="match status" value="1"/>
</dbReference>
<dbReference type="GO" id="GO:0046872">
    <property type="term" value="F:metal ion binding"/>
    <property type="evidence" value="ECO:0007669"/>
    <property type="project" value="UniProtKB-KW"/>
</dbReference>
<dbReference type="EMBL" id="DUIH01000002">
    <property type="protein sequence ID" value="HIH69098.1"/>
    <property type="molecule type" value="Genomic_DNA"/>
</dbReference>
<evidence type="ECO:0000256" key="1">
    <source>
        <dbReference type="ARBA" id="ARBA00001974"/>
    </source>
</evidence>
<feature type="domain" description="4Fe-4S ferredoxin-type" evidence="11">
    <location>
        <begin position="279"/>
        <end position="308"/>
    </location>
</feature>
<evidence type="ECO:0000313" key="12">
    <source>
        <dbReference type="EMBL" id="HIH69098.1"/>
    </source>
</evidence>
<evidence type="ECO:0000256" key="3">
    <source>
        <dbReference type="ARBA" id="ARBA00022485"/>
    </source>
</evidence>
<evidence type="ECO:0000256" key="9">
    <source>
        <dbReference type="ARBA" id="ARBA00023014"/>
    </source>
</evidence>
<name>A0A832RVL7_9EURY</name>
<dbReference type="InterPro" id="IPR017900">
    <property type="entry name" value="4Fe4S_Fe_S_CS"/>
</dbReference>
<dbReference type="InterPro" id="IPR017896">
    <property type="entry name" value="4Fe4S_Fe-S-bd"/>
</dbReference>
<dbReference type="Proteomes" id="UP000600363">
    <property type="component" value="Unassembled WGS sequence"/>
</dbReference>
<dbReference type="PROSITE" id="PS51379">
    <property type="entry name" value="4FE4S_FER_2"/>
    <property type="match status" value="4"/>
</dbReference>
<dbReference type="Gene3D" id="3.30.70.20">
    <property type="match status" value="3"/>
</dbReference>
<comment type="function">
    <text evidence="10">Part of a complex that catalyzes the reversible reduction of CoM-S-S-CoB to the thiol-coenzymes H-S-CoM (coenzyme M) and H-S-CoB (coenzyme B).</text>
</comment>
<accession>A0A832RVL7</accession>
<dbReference type="PANTHER" id="PTHR43498:SF1">
    <property type="entry name" value="COB--COM HETERODISULFIDE REDUCTASE IRON-SULFUR SUBUNIT A"/>
    <property type="match status" value="1"/>
</dbReference>
<evidence type="ECO:0000256" key="7">
    <source>
        <dbReference type="ARBA" id="ARBA00023002"/>
    </source>
</evidence>
<feature type="domain" description="4Fe-4S ferredoxin-type" evidence="11">
    <location>
        <begin position="572"/>
        <end position="601"/>
    </location>
</feature>
<dbReference type="AlphaFoldDB" id="A0A832RVL7"/>
<dbReference type="Pfam" id="PF02662">
    <property type="entry name" value="FlpD"/>
    <property type="match status" value="1"/>
</dbReference>
<sequence length="793" mass="86353">MRIGVFVCHCGQNIAGALDTSRVLECALSEEGVAHAEELQFACSQEGQRAIQSAIVEHKLDRIVVAACSPHLHEPTFRRAVEGLINPYLVECTNIREQCSWVHTDRARATRKACDLVRMGIARARHLEPLKPRRIVVNRDVLVIGGGVAGITAALELANADFHVHLVERNSSLGGKMALLDKVFPTGDCSICVFAPKMSEAYAHPNITVHTYTEVEDISGHVGSFRIKLRHKPRYINEYCKGCIELCSSVCPVEVPNEFDFHLSKRKAIYKPFAQAVPEYAVIDPEACVGCGLCRLACPLDAVDYEQKESTEEVEVGAIIVATGYSTFDPARKPHYHFSEGKDVITSAQLERMLSASGPTGGTLVQPSSMSVPKSVAFVQCVGSRDEQVGNAYCSRVCCMSAIKNALQIKERHPEVEVSVHYLDVRACGEGYEEMYLRAQKAGVRFIRGLPGEIIPAELEGRDGGADVLYEDTLAGRLMRTHYDLVVLSVGMESPEEAEPIARMLNLRRRDDRFLAVAHPKMRPAESVYRGIFLAGCATGPKEIQLSITQAGEAASRAMSLLSKGVIEADAYTAVVDAEKCIGCGICESVCPSASIQLGGNPKRARVDGSTCIACGTCIASCPADAIDQKNFTDSQILSQIRAIDPESEYPLIVAFLCNWCAYGAADLAGISKLKYPPNVRIIRVMCSGRVDPQMVLEALKCGADGVLIGGCRMGECHYQTGNCHCEARMEALREMLAEQGISPDRIATVWVSANESQTLIEALETLIERVEQLGPVGKEMDGGWEMDGRVPK</sequence>
<evidence type="ECO:0000256" key="2">
    <source>
        <dbReference type="ARBA" id="ARBA00006561"/>
    </source>
</evidence>
<dbReference type="UniPathway" id="UPA00647">
    <property type="reaction ID" value="UER00700"/>
</dbReference>
<keyword evidence="8 10" id="KW-0408">Iron</keyword>
<keyword evidence="3 10" id="KW-0004">4Fe-4S</keyword>
<dbReference type="RefSeq" id="WP_042684393.1">
    <property type="nucleotide sequence ID" value="NZ_DUIH01000002.1"/>
</dbReference>
<keyword evidence="5 10" id="KW-0479">Metal-binding</keyword>
<dbReference type="Pfam" id="PF12831">
    <property type="entry name" value="FAD_oxidored"/>
    <property type="match status" value="1"/>
</dbReference>
<dbReference type="InterPro" id="IPR036188">
    <property type="entry name" value="FAD/NAD-bd_sf"/>
</dbReference>
<dbReference type="SUPFAM" id="SSF54862">
    <property type="entry name" value="4Fe-4S ferredoxins"/>
    <property type="match status" value="1"/>
</dbReference>
<dbReference type="PROSITE" id="PS00198">
    <property type="entry name" value="4FE4S_FER_1"/>
    <property type="match status" value="3"/>
</dbReference>
<dbReference type="EC" id="1.8.-.-" evidence="10"/>
<dbReference type="Gene3D" id="3.50.50.60">
    <property type="entry name" value="FAD/NAD(P)-binding domain"/>
    <property type="match status" value="1"/>
</dbReference>
<evidence type="ECO:0000256" key="5">
    <source>
        <dbReference type="ARBA" id="ARBA00022723"/>
    </source>
</evidence>
<dbReference type="NCBIfam" id="NF040770">
    <property type="entry name" value="hetero_SS_HdrA2"/>
    <property type="match status" value="1"/>
</dbReference>
<comment type="cofactor">
    <cofactor evidence="10">
        <name>[4Fe-4S] cluster</name>
        <dbReference type="ChEBI" id="CHEBI:49883"/>
    </cofactor>
</comment>
<dbReference type="Pfam" id="PF12838">
    <property type="entry name" value="Fer4_7"/>
    <property type="match status" value="1"/>
</dbReference>
<comment type="similarity">
    <text evidence="2 10">Belongs to the HdrA family.</text>
</comment>
<evidence type="ECO:0000256" key="10">
    <source>
        <dbReference type="RuleBase" id="RU366072"/>
    </source>
</evidence>
<feature type="domain" description="4Fe-4S ferredoxin-type" evidence="11">
    <location>
        <begin position="231"/>
        <end position="261"/>
    </location>
</feature>
<keyword evidence="4 10" id="KW-0285">Flavoprotein</keyword>
<organism evidence="12 13">
    <name type="scientific">Methermicoccus shengliensis</name>
    <dbReference type="NCBI Taxonomy" id="660064"/>
    <lineage>
        <taxon>Archaea</taxon>
        <taxon>Methanobacteriati</taxon>
        <taxon>Methanobacteriota</taxon>
        <taxon>Stenosarchaea group</taxon>
        <taxon>Methanomicrobia</taxon>
        <taxon>Methanosarcinales</taxon>
        <taxon>Methermicoccaceae</taxon>
        <taxon>Methermicoccus</taxon>
    </lineage>
</organism>
<reference evidence="12" key="1">
    <citation type="journal article" date="2020" name="bioRxiv">
        <title>A rank-normalized archaeal taxonomy based on genome phylogeny resolves widespread incomplete and uneven classifications.</title>
        <authorList>
            <person name="Rinke C."/>
            <person name="Chuvochina M."/>
            <person name="Mussig A.J."/>
            <person name="Chaumeil P.-A."/>
            <person name="Waite D.W."/>
            <person name="Whitman W.B."/>
            <person name="Parks D.H."/>
            <person name="Hugenholtz P."/>
        </authorList>
    </citation>
    <scope>NUCLEOTIDE SEQUENCE</scope>
    <source>
        <strain evidence="12">UBA12518</strain>
    </source>
</reference>
<dbReference type="GO" id="GO:0016491">
    <property type="term" value="F:oxidoreductase activity"/>
    <property type="evidence" value="ECO:0007669"/>
    <property type="project" value="UniProtKB-UniRule"/>
</dbReference>
<evidence type="ECO:0000313" key="13">
    <source>
        <dbReference type="Proteomes" id="UP000600363"/>
    </source>
</evidence>
<dbReference type="InterPro" id="IPR039650">
    <property type="entry name" value="HdrA-like"/>
</dbReference>
<dbReference type="GO" id="GO:0051539">
    <property type="term" value="F:4 iron, 4 sulfur cluster binding"/>
    <property type="evidence" value="ECO:0007669"/>
    <property type="project" value="UniProtKB-UniRule"/>
</dbReference>
<comment type="subunit">
    <text evidence="10">The ferredoxin:CoB-CoM heterodisulfide reductase is composed of three subunits; HdrA, HdrB and HdrC.</text>
</comment>
<protein>
    <recommendedName>
        <fullName evidence="10">CoB--CoM heterodisulfide reductase iron-sulfur subunit A</fullName>
        <ecNumber evidence="10">1.8.-.-</ecNumber>
    </recommendedName>
</protein>
<gene>
    <name evidence="12" type="ORF">HA299_00515</name>
</gene>
<proteinExistence type="inferred from homology"/>